<feature type="transmembrane region" description="Helical" evidence="2">
    <location>
        <begin position="31"/>
        <end position="51"/>
    </location>
</feature>
<dbReference type="Proteomes" id="UP001500730">
    <property type="component" value="Unassembled WGS sequence"/>
</dbReference>
<keyword evidence="2" id="KW-1133">Transmembrane helix</keyword>
<reference evidence="3 4" key="1">
    <citation type="journal article" date="2019" name="Int. J. Syst. Evol. Microbiol.">
        <title>The Global Catalogue of Microorganisms (GCM) 10K type strain sequencing project: providing services to taxonomists for standard genome sequencing and annotation.</title>
        <authorList>
            <consortium name="The Broad Institute Genomics Platform"/>
            <consortium name="The Broad Institute Genome Sequencing Center for Infectious Disease"/>
            <person name="Wu L."/>
            <person name="Ma J."/>
        </authorList>
    </citation>
    <scope>NUCLEOTIDE SEQUENCE [LARGE SCALE GENOMIC DNA]</scope>
    <source>
        <strain evidence="3 4">JCM 16259</strain>
    </source>
</reference>
<organism evidence="3 4">
    <name type="scientific">Terrabacter carboxydivorans</name>
    <dbReference type="NCBI Taxonomy" id="619730"/>
    <lineage>
        <taxon>Bacteria</taxon>
        <taxon>Bacillati</taxon>
        <taxon>Actinomycetota</taxon>
        <taxon>Actinomycetes</taxon>
        <taxon>Micrococcales</taxon>
        <taxon>Intrasporangiaceae</taxon>
        <taxon>Terrabacter</taxon>
    </lineage>
</organism>
<accession>A0ABN3M8I6</accession>
<evidence type="ECO:0000313" key="3">
    <source>
        <dbReference type="EMBL" id="GAA2497364.1"/>
    </source>
</evidence>
<evidence type="ECO:0000313" key="4">
    <source>
        <dbReference type="Proteomes" id="UP001500730"/>
    </source>
</evidence>
<gene>
    <name evidence="3" type="ORF">GCM10009858_39560</name>
</gene>
<sequence length="266" mass="27598">MNDLQPPRDDLFAQRALVRGRARTSRRRSTLLGAAAAAVVVGAVGGAWVSMNHGATSTTASAGSAGEALKDSSSAGQGNGARGPESLAGPGVSSGSGSAPSVPSARDTTRWFGTLSTPQTNAFTAIESTVSSRWPQVFSGAYAVDAAGAHVAVVVTRHDPALESFVSRAMPSPTDVEFVVMSHTFEEKQKVAKEIIDQRMLWRSKGVQIIAVMQDARADQVVVMADEGSAPGLLAQQYGDIVRVVPSTQTAPGKLPDGSTLPTLQQ</sequence>
<keyword evidence="2" id="KW-0472">Membrane</keyword>
<feature type="region of interest" description="Disordered" evidence="1">
    <location>
        <begin position="57"/>
        <end position="113"/>
    </location>
</feature>
<feature type="compositionally biased region" description="Low complexity" evidence="1">
    <location>
        <begin position="57"/>
        <end position="66"/>
    </location>
</feature>
<keyword evidence="2" id="KW-0812">Transmembrane</keyword>
<proteinExistence type="predicted"/>
<comment type="caution">
    <text evidence="3">The sequence shown here is derived from an EMBL/GenBank/DDBJ whole genome shotgun (WGS) entry which is preliminary data.</text>
</comment>
<evidence type="ECO:0000256" key="1">
    <source>
        <dbReference type="SAM" id="MobiDB-lite"/>
    </source>
</evidence>
<keyword evidence="4" id="KW-1185">Reference proteome</keyword>
<feature type="compositionally biased region" description="Low complexity" evidence="1">
    <location>
        <begin position="88"/>
        <end position="105"/>
    </location>
</feature>
<dbReference type="EMBL" id="BAAARE010000022">
    <property type="protein sequence ID" value="GAA2497364.1"/>
    <property type="molecule type" value="Genomic_DNA"/>
</dbReference>
<name>A0ABN3M8I6_9MICO</name>
<protein>
    <submittedName>
        <fullName evidence="3">Uncharacterized protein</fullName>
    </submittedName>
</protein>
<evidence type="ECO:0000256" key="2">
    <source>
        <dbReference type="SAM" id="Phobius"/>
    </source>
</evidence>